<feature type="signal peptide" evidence="2">
    <location>
        <begin position="1"/>
        <end position="20"/>
    </location>
</feature>
<evidence type="ECO:0000313" key="4">
    <source>
        <dbReference type="Proteomes" id="UP001562425"/>
    </source>
</evidence>
<keyword evidence="2" id="KW-0732">Signal</keyword>
<comment type="caution">
    <text evidence="3">The sequence shown here is derived from an EMBL/GenBank/DDBJ whole genome shotgun (WGS) entry which is preliminary data.</text>
</comment>
<proteinExistence type="predicted"/>
<dbReference type="AlphaFoldDB" id="A0ABD1CQI7"/>
<sequence length="81" mass="8797">MVSLLVNLVGTGWPAGWVDADEGEGEDVTPSGGTGEEDMGEEVALVLEDRIGGRGADLMEEEDERGRVWCWWTVASGWEWG</sequence>
<gene>
    <name evidence="3" type="ORF">pipiens_015431</name>
</gene>
<name>A0ABD1CQI7_CULPP</name>
<feature type="chain" id="PRO_5044887686" evidence="2">
    <location>
        <begin position="21"/>
        <end position="81"/>
    </location>
</feature>
<reference evidence="3 4" key="1">
    <citation type="submission" date="2024-05" db="EMBL/GenBank/DDBJ databases">
        <title>Culex pipiens pipiens assembly and annotation.</title>
        <authorList>
            <person name="Alout H."/>
            <person name="Durand T."/>
        </authorList>
    </citation>
    <scope>NUCLEOTIDE SEQUENCE [LARGE SCALE GENOMIC DNA]</scope>
    <source>
        <strain evidence="3">HA-2024</strain>
        <tissue evidence="3">Whole body</tissue>
    </source>
</reference>
<keyword evidence="4" id="KW-1185">Reference proteome</keyword>
<accession>A0ABD1CQI7</accession>
<evidence type="ECO:0000256" key="1">
    <source>
        <dbReference type="SAM" id="MobiDB-lite"/>
    </source>
</evidence>
<evidence type="ECO:0000256" key="2">
    <source>
        <dbReference type="SAM" id="SignalP"/>
    </source>
</evidence>
<organism evidence="3 4">
    <name type="scientific">Culex pipiens pipiens</name>
    <name type="common">Northern house mosquito</name>
    <dbReference type="NCBI Taxonomy" id="38569"/>
    <lineage>
        <taxon>Eukaryota</taxon>
        <taxon>Metazoa</taxon>
        <taxon>Ecdysozoa</taxon>
        <taxon>Arthropoda</taxon>
        <taxon>Hexapoda</taxon>
        <taxon>Insecta</taxon>
        <taxon>Pterygota</taxon>
        <taxon>Neoptera</taxon>
        <taxon>Endopterygota</taxon>
        <taxon>Diptera</taxon>
        <taxon>Nematocera</taxon>
        <taxon>Culicoidea</taxon>
        <taxon>Culicidae</taxon>
        <taxon>Culicinae</taxon>
        <taxon>Culicini</taxon>
        <taxon>Culex</taxon>
        <taxon>Culex</taxon>
    </lineage>
</organism>
<feature type="region of interest" description="Disordered" evidence="1">
    <location>
        <begin position="15"/>
        <end position="40"/>
    </location>
</feature>
<dbReference type="Proteomes" id="UP001562425">
    <property type="component" value="Unassembled WGS sequence"/>
</dbReference>
<evidence type="ECO:0000313" key="3">
    <source>
        <dbReference type="EMBL" id="KAL1378674.1"/>
    </source>
</evidence>
<dbReference type="EMBL" id="JBEHCU010010167">
    <property type="protein sequence ID" value="KAL1378674.1"/>
    <property type="molecule type" value="Genomic_DNA"/>
</dbReference>
<protein>
    <submittedName>
        <fullName evidence="3">Uncharacterized protein</fullName>
    </submittedName>
</protein>